<protein>
    <submittedName>
        <fullName evidence="4">Competence protein CoiA-like family protein</fullName>
    </submittedName>
</protein>
<dbReference type="InterPro" id="IPR057253">
    <property type="entry name" value="CoiA-like_N"/>
</dbReference>
<evidence type="ECO:0000256" key="1">
    <source>
        <dbReference type="SAM" id="MobiDB-lite"/>
    </source>
</evidence>
<gene>
    <name evidence="4" type="ORF">SAMN05661086_00754</name>
</gene>
<organism evidence="4 5">
    <name type="scientific">Anaeromicropila populeti</name>
    <dbReference type="NCBI Taxonomy" id="37658"/>
    <lineage>
        <taxon>Bacteria</taxon>
        <taxon>Bacillati</taxon>
        <taxon>Bacillota</taxon>
        <taxon>Clostridia</taxon>
        <taxon>Lachnospirales</taxon>
        <taxon>Lachnospiraceae</taxon>
        <taxon>Anaeromicropila</taxon>
    </lineage>
</organism>
<dbReference type="Pfam" id="PF25164">
    <property type="entry name" value="CoiA_N"/>
    <property type="match status" value="1"/>
</dbReference>
<dbReference type="OrthoDB" id="1937213at2"/>
<evidence type="ECO:0000259" key="2">
    <source>
        <dbReference type="Pfam" id="PF06054"/>
    </source>
</evidence>
<dbReference type="EMBL" id="FOYZ01000002">
    <property type="protein sequence ID" value="SFR65005.1"/>
    <property type="molecule type" value="Genomic_DNA"/>
</dbReference>
<feature type="domain" description="Competence protein CoiA-like N-terminal" evidence="3">
    <location>
        <begin position="36"/>
        <end position="72"/>
    </location>
</feature>
<dbReference type="Pfam" id="PF06054">
    <property type="entry name" value="CoiA_nuc"/>
    <property type="match status" value="1"/>
</dbReference>
<dbReference type="AlphaFoldDB" id="A0A1I6IE10"/>
<reference evidence="4 5" key="1">
    <citation type="submission" date="2016-10" db="EMBL/GenBank/DDBJ databases">
        <authorList>
            <person name="de Groot N.N."/>
        </authorList>
    </citation>
    <scope>NUCLEOTIDE SEQUENCE [LARGE SCALE GENOMIC DNA]</scope>
    <source>
        <strain evidence="4 5">743A</strain>
    </source>
</reference>
<accession>A0A1I6IE10</accession>
<sequence>MVINESAYYNGKLWCAYELKDTRGNYKEEYRLFMRKESQKNKFICPDCGERLILCAGLIMEPFFKHHENSACINRSEAGNRRNIAARRMLFHLAKSSFPEAVIEFNKKIQDKITVDLLVTTNGGGQLALEYLSYEIKLEEWEHKHECYQKNNIIDIWFLNSKRYQMEKPTTFEYMMTKYKSVLNFIDYENNLIILKEKCQLSVHKETRLLAKEYCIEELQLSEQGEWICDYEEFKEMELSAMTALLERQEREKRFKQAQEEKKAQARQEYEEATRKRMESDNPVPQQFSLFKKGSVIRTKIEEGTVTKYTMKMTGIKELWDLPELVGKDWEVRVGDKNRFQYLRNLNKDLRECKDSKEISEKIQRAVDILESATDASQWR</sequence>
<proteinExistence type="predicted"/>
<dbReference type="InterPro" id="IPR010330">
    <property type="entry name" value="CoiA_nuc"/>
</dbReference>
<feature type="domain" description="Competence protein CoiA nuclease-like" evidence="2">
    <location>
        <begin position="90"/>
        <end position="215"/>
    </location>
</feature>
<dbReference type="STRING" id="37658.SAMN05661086_00754"/>
<evidence type="ECO:0000259" key="3">
    <source>
        <dbReference type="Pfam" id="PF25164"/>
    </source>
</evidence>
<dbReference type="Proteomes" id="UP000199659">
    <property type="component" value="Unassembled WGS sequence"/>
</dbReference>
<feature type="region of interest" description="Disordered" evidence="1">
    <location>
        <begin position="256"/>
        <end position="279"/>
    </location>
</feature>
<name>A0A1I6IE10_9FIRM</name>
<evidence type="ECO:0000313" key="5">
    <source>
        <dbReference type="Proteomes" id="UP000199659"/>
    </source>
</evidence>
<evidence type="ECO:0000313" key="4">
    <source>
        <dbReference type="EMBL" id="SFR65005.1"/>
    </source>
</evidence>
<dbReference type="RefSeq" id="WP_092559359.1">
    <property type="nucleotide sequence ID" value="NZ_FOYZ01000002.1"/>
</dbReference>
<keyword evidence="5" id="KW-1185">Reference proteome</keyword>